<organism evidence="3 4">
    <name type="scientific">Lutzomyia longipalpis</name>
    <name type="common">Sand fly</name>
    <dbReference type="NCBI Taxonomy" id="7200"/>
    <lineage>
        <taxon>Eukaryota</taxon>
        <taxon>Metazoa</taxon>
        <taxon>Ecdysozoa</taxon>
        <taxon>Arthropoda</taxon>
        <taxon>Hexapoda</taxon>
        <taxon>Insecta</taxon>
        <taxon>Pterygota</taxon>
        <taxon>Neoptera</taxon>
        <taxon>Endopterygota</taxon>
        <taxon>Diptera</taxon>
        <taxon>Nematocera</taxon>
        <taxon>Psychodoidea</taxon>
        <taxon>Psychodidae</taxon>
        <taxon>Lutzomyia</taxon>
        <taxon>Lutzomyia</taxon>
    </lineage>
</organism>
<accession>A0A1B0EUZ8</accession>
<dbReference type="VEuPathDB" id="VectorBase:LLOJ010091"/>
<dbReference type="EMBL" id="AJWK01035598">
    <property type="status" value="NOT_ANNOTATED_CDS"/>
    <property type="molecule type" value="Genomic_DNA"/>
</dbReference>
<reference evidence="4" key="1">
    <citation type="submission" date="2012-05" db="EMBL/GenBank/DDBJ databases">
        <title>Whole Genome Assembly of Lutzomyia longipalpis.</title>
        <authorList>
            <person name="Richards S."/>
            <person name="Qu C."/>
            <person name="Dillon R."/>
            <person name="Worley K."/>
            <person name="Scherer S."/>
            <person name="Batterton M."/>
            <person name="Taylor A."/>
            <person name="Hawes A."/>
            <person name="Hernandez B."/>
            <person name="Kovar C."/>
            <person name="Mandapat C."/>
            <person name="Pham C."/>
            <person name="Qu C."/>
            <person name="Jing C."/>
            <person name="Bess C."/>
            <person name="Bandaranaike D."/>
            <person name="Ngo D."/>
            <person name="Ongeri F."/>
            <person name="Arias F."/>
            <person name="Lara F."/>
            <person name="Weissenberger G."/>
            <person name="Kamau G."/>
            <person name="Han H."/>
            <person name="Shen H."/>
            <person name="Dinh H."/>
            <person name="Khalil I."/>
            <person name="Jones J."/>
            <person name="Shafer J."/>
            <person name="Jayaseelan J."/>
            <person name="Quiroz J."/>
            <person name="Blankenburg K."/>
            <person name="Nguyen L."/>
            <person name="Jackson L."/>
            <person name="Francisco L."/>
            <person name="Tang L.-Y."/>
            <person name="Pu L.-L."/>
            <person name="Perales L."/>
            <person name="Lorensuhewa L."/>
            <person name="Munidasa M."/>
            <person name="Coyle M."/>
            <person name="Taylor M."/>
            <person name="Puazo M."/>
            <person name="Firestine M."/>
            <person name="Scheel M."/>
            <person name="Javaid M."/>
            <person name="Wang M."/>
            <person name="Li M."/>
            <person name="Tabassum N."/>
            <person name="Saada N."/>
            <person name="Osuji N."/>
            <person name="Aqrawi P."/>
            <person name="Fu Q."/>
            <person name="Thornton R."/>
            <person name="Raj R."/>
            <person name="Goodspeed R."/>
            <person name="Mata R."/>
            <person name="Najjar R."/>
            <person name="Gubbala S."/>
            <person name="Lee S."/>
            <person name="Denson S."/>
            <person name="Patil S."/>
            <person name="Macmil S."/>
            <person name="Qi S."/>
            <person name="Matskevitch T."/>
            <person name="Palculict T."/>
            <person name="Mathew T."/>
            <person name="Vee V."/>
            <person name="Velamala V."/>
            <person name="Korchina V."/>
            <person name="Cai W."/>
            <person name="Liu W."/>
            <person name="Dai W."/>
            <person name="Zou X."/>
            <person name="Zhu Y."/>
            <person name="Zhang Y."/>
            <person name="Wu Y.-Q."/>
            <person name="Xin Y."/>
            <person name="Nazarath L."/>
            <person name="Kovar C."/>
            <person name="Han Y."/>
            <person name="Muzny D."/>
            <person name="Gibbs R."/>
        </authorList>
    </citation>
    <scope>NUCLEOTIDE SEQUENCE [LARGE SCALE GENOMIC DNA]</scope>
    <source>
        <strain evidence="4">Jacobina</strain>
    </source>
</reference>
<evidence type="ECO:0000259" key="1">
    <source>
        <dbReference type="Pfam" id="PF12248"/>
    </source>
</evidence>
<dbReference type="Pfam" id="PF11901">
    <property type="entry name" value="DM9"/>
    <property type="match status" value="1"/>
</dbReference>
<proteinExistence type="predicted"/>
<protein>
    <submittedName>
        <fullName evidence="2">Putative farnesoic acid 0-methyl transferase</fullName>
    </submittedName>
</protein>
<dbReference type="PANTHER" id="PTHR36695">
    <property type="entry name" value="AGAP008648-PA"/>
    <property type="match status" value="1"/>
</dbReference>
<dbReference type="InterPro" id="IPR022041">
    <property type="entry name" value="Methyltransf_FA"/>
</dbReference>
<sequence length="538" mass="59035">MPIEVDTEDKLEYRFYPVTNRLVNFKIRAPNDAHLALTTGPAESDPMIEVFIGGWKNTKSVIRKNRTKPDVVEADTPDVLNAGEFRGFWIRWTMDEVDTEDKLEYRFYPVTNRLVNFKIRAPNDAHLALTTGPAESDPMIEVFIGGWKNTKSVIRKNRTKPDVVEADTPDVLNAGEFRGFWIRWTMDGIITVGREGEAAAFLSWQDPDNCPFNYVGVCTGWGASGSWIIEGGPEMKTPDNLKYNFVPALEHGSATVEFRGPSNCHIGLMSMNNEKLPLTEIILGGWNNTASVIRVNRETPDRVRVDTPNIVSSAHFTTFFIEWRNGYLSVRQGGPRGALIIEAQESVRFPVRFLAVRTGWGATGKWRIHFDAPTTGKIPPQIGSFPPRRDTPGGLVSSGGSACWVPASGGQVPDGAVPGGHDGEQLYVARARYGGGLIPGKLVPSHGVCYVPWGGGENSVTEYEVLCGGGSWVPGTGDAIPPNALPAGETEEGEPLFIGRANHEGTITVGKVQPSHGCVYIPYGGEELRYDQYEIFVQ</sequence>
<dbReference type="AlphaFoldDB" id="A0A1B0EUZ8"/>
<dbReference type="PANTHER" id="PTHR36695:SF12">
    <property type="entry name" value="AGAP008648-PA"/>
    <property type="match status" value="1"/>
</dbReference>
<dbReference type="Proteomes" id="UP000092461">
    <property type="component" value="Unassembled WGS sequence"/>
</dbReference>
<dbReference type="EMBL" id="AJWK01035597">
    <property type="status" value="NOT_ANNOTATED_CDS"/>
    <property type="molecule type" value="Genomic_DNA"/>
</dbReference>
<dbReference type="EMBL" id="GITU01003036">
    <property type="protein sequence ID" value="MBC1171739.1"/>
    <property type="molecule type" value="Transcribed_RNA"/>
</dbReference>
<reference evidence="3" key="3">
    <citation type="submission" date="2020-05" db="UniProtKB">
        <authorList>
            <consortium name="EnsemblMetazoa"/>
        </authorList>
    </citation>
    <scope>IDENTIFICATION</scope>
    <source>
        <strain evidence="3">Jacobina</strain>
    </source>
</reference>
<keyword evidence="2" id="KW-0808">Transferase</keyword>
<dbReference type="SMART" id="SM00696">
    <property type="entry name" value="DM9"/>
    <property type="match status" value="2"/>
</dbReference>
<dbReference type="VEuPathDB" id="VectorBase:LLONM1_007309"/>
<keyword evidence="4" id="KW-1185">Reference proteome</keyword>
<feature type="domain" description="Farnesoic acid O-methyl transferase" evidence="1">
    <location>
        <begin position="240"/>
        <end position="369"/>
    </location>
</feature>
<reference evidence="2" key="2">
    <citation type="journal article" date="2020" name="BMC">
        <title>Leishmania infection induces a limited differential gene expression in the sand fly midgut.</title>
        <authorList>
            <person name="Coutinho-Abreu I.V."/>
            <person name="Serafim T.D."/>
            <person name="Meneses C."/>
            <person name="Kamhawi S."/>
            <person name="Oliveira F."/>
            <person name="Valenzuela J.G."/>
        </authorList>
    </citation>
    <scope>NUCLEOTIDE SEQUENCE</scope>
    <source>
        <strain evidence="2">Jacobina</strain>
        <tissue evidence="2">Midgut</tissue>
    </source>
</reference>
<dbReference type="InterPro" id="IPR006616">
    <property type="entry name" value="DM9_repeat"/>
</dbReference>
<dbReference type="GO" id="GO:0016740">
    <property type="term" value="F:transferase activity"/>
    <property type="evidence" value="ECO:0007669"/>
    <property type="project" value="UniProtKB-KW"/>
</dbReference>
<dbReference type="Pfam" id="PF12248">
    <property type="entry name" value="Methyltransf_FA"/>
    <property type="match status" value="3"/>
</dbReference>
<name>A0A1B0EUZ8_LUTLO</name>
<evidence type="ECO:0000313" key="4">
    <source>
        <dbReference type="Proteomes" id="UP000092461"/>
    </source>
</evidence>
<evidence type="ECO:0000313" key="2">
    <source>
        <dbReference type="EMBL" id="MBC1171739.1"/>
    </source>
</evidence>
<dbReference type="EMBL" id="AJWK01035596">
    <property type="status" value="NOT_ANNOTATED_CDS"/>
    <property type="molecule type" value="Genomic_DNA"/>
</dbReference>
<evidence type="ECO:0000313" key="3">
    <source>
        <dbReference type="EnsemblMetazoa" id="LLOJ010091-PA"/>
    </source>
</evidence>
<feature type="domain" description="Farnesoic acid O-methyl transferase" evidence="1">
    <location>
        <begin position="10"/>
        <end position="95"/>
    </location>
</feature>
<feature type="domain" description="Farnesoic acid O-methyl transferase" evidence="1">
    <location>
        <begin position="102"/>
        <end position="230"/>
    </location>
</feature>
<dbReference type="EnsemblMetazoa" id="LLOJ010091-RA">
    <property type="protein sequence ID" value="LLOJ010091-PA"/>
    <property type="gene ID" value="LLOJ010091"/>
</dbReference>